<evidence type="ECO:0000313" key="2">
    <source>
        <dbReference type="Proteomes" id="UP001305499"/>
    </source>
</evidence>
<evidence type="ECO:0000313" key="1">
    <source>
        <dbReference type="EMBL" id="WNN94001.1"/>
    </source>
</evidence>
<dbReference type="InterPro" id="IPR004211">
    <property type="entry name" value="Endonuclease_7"/>
</dbReference>
<dbReference type="Proteomes" id="UP001305499">
    <property type="component" value="Segment"/>
</dbReference>
<organism evidence="1 2">
    <name type="scientific">Arthrobacter phage Nitro</name>
    <dbReference type="NCBI Taxonomy" id="3077792"/>
    <lineage>
        <taxon>Viruses</taxon>
        <taxon>Duplodnaviria</taxon>
        <taxon>Heunggongvirae</taxon>
        <taxon>Uroviricota</taxon>
        <taxon>Caudoviricetes</taxon>
        <taxon>Casidaviridae</taxon>
        <taxon>Yangvirus</taxon>
        <taxon>Yangvirus nitro</taxon>
    </lineage>
</organism>
<dbReference type="SUPFAM" id="SSF54060">
    <property type="entry name" value="His-Me finger endonucleases"/>
    <property type="match status" value="1"/>
</dbReference>
<proteinExistence type="predicted"/>
<accession>A0AA96KHT3</accession>
<reference evidence="2" key="1">
    <citation type="submission" date="2024-05" db="EMBL/GenBank/DDBJ databases">
        <authorList>
            <person name="Castro N.E."/>
            <person name="Ahmed A."/>
            <person name="Alam A."/>
            <person name="Alyabis N."/>
            <person name="Atluri S."/>
            <person name="Ba P."/>
            <person name="Basile A."/>
            <person name="Bonaguidi A."/>
            <person name="Bordner C."/>
            <person name="Castro C."/>
            <person name="Choi D."/>
            <person name="Delgado D."/>
            <person name="Duong K."/>
            <person name="Ghosh S."/>
            <person name="Gonzalez D."/>
            <person name="Griego G."/>
            <person name="Hasson C."/>
            <person name="Hernandez D."/>
            <person name="Hong S."/>
            <person name="Hwang K."/>
            <person name="Iyer A."/>
            <person name="Johnson R."/>
            <person name="Jung K."/>
            <person name="Liang A."/>
            <person name="Lucker A."/>
            <person name="Marty S.-E."/>
            <person name="Meade B."/>
            <person name="Morales A."/>
            <person name="Noyman E."/>
            <person name="Pickard L."/>
            <person name="Qiu C."/>
            <person name="Riley L."/>
            <person name="Sannareddy S."/>
            <person name="Sawadogo R."/>
            <person name="Schug E."/>
            <person name="Sheetz C."/>
            <person name="Tam C."/>
            <person name="Ward A."/>
            <person name="Wei M."/>
            <person name="Wesley S."/>
            <person name="Yoo C."/>
            <person name="Washington J.M."/>
            <person name="Garlena R.A."/>
            <person name="Russell D.A."/>
            <person name="Jacobs-Sera D."/>
            <person name="Hatfull G.F."/>
        </authorList>
    </citation>
    <scope>NUCLEOTIDE SEQUENCE [LARGE SCALE GENOMIC DNA]</scope>
</reference>
<keyword evidence="1" id="KW-0540">Nuclease</keyword>
<keyword evidence="1" id="KW-0255">Endonuclease</keyword>
<protein>
    <submittedName>
        <fullName evidence="1">Endonuclease VII</fullName>
    </submittedName>
</protein>
<dbReference type="Gene3D" id="3.40.1800.10">
    <property type="entry name" value="His-Me finger endonucleases"/>
    <property type="match status" value="1"/>
</dbReference>
<keyword evidence="2" id="KW-1185">Reference proteome</keyword>
<dbReference type="GO" id="GO:0004519">
    <property type="term" value="F:endonuclease activity"/>
    <property type="evidence" value="ECO:0007669"/>
    <property type="project" value="UniProtKB-KW"/>
</dbReference>
<dbReference type="Pfam" id="PF02945">
    <property type="entry name" value="Endonuclease_7"/>
    <property type="match status" value="1"/>
</dbReference>
<dbReference type="InterPro" id="IPR038563">
    <property type="entry name" value="Endonuclease_7_sf"/>
</dbReference>
<keyword evidence="1" id="KW-0378">Hydrolase</keyword>
<dbReference type="InterPro" id="IPR044925">
    <property type="entry name" value="His-Me_finger_sf"/>
</dbReference>
<gene>
    <name evidence="1" type="primary">45</name>
    <name evidence="1" type="ORF">SEA_NITRO_45</name>
</gene>
<dbReference type="EMBL" id="OR553895">
    <property type="protein sequence ID" value="WNN94001.1"/>
    <property type="molecule type" value="Genomic_DNA"/>
</dbReference>
<sequence length="163" mass="18028">MKTCSKCRQTKPETDFHLKRATNPEAGYRSACKDCTSAKGRVYTDEEKADRARKAREYRAARPEIRWRAYLKQYGVTPEWYAETLAAQGGGCDICGVPECATGARFSVDHDHSCCNALPLCGQCARGLLCRSCNVGIGNLKDDPAVLRAAAAYLEKFPKERLA</sequence>
<name>A0AA96KHT3_9CAUD</name>